<comment type="caution">
    <text evidence="4">The sequence shown here is derived from an EMBL/GenBank/DDBJ whole genome shotgun (WGS) entry which is preliminary data.</text>
</comment>
<dbReference type="GO" id="GO:0042602">
    <property type="term" value="F:riboflavin reductase (NADPH) activity"/>
    <property type="evidence" value="ECO:0007669"/>
    <property type="project" value="TreeGrafter"/>
</dbReference>
<feature type="domain" description="Flavin reductase like" evidence="3">
    <location>
        <begin position="25"/>
        <end position="168"/>
    </location>
</feature>
<dbReference type="PANTHER" id="PTHR30466:SF11">
    <property type="entry name" value="FLAVIN-DEPENDENT MONOOXYGENASE, REDUCTASE SUBUNIT HSAB"/>
    <property type="match status" value="1"/>
</dbReference>
<keyword evidence="4" id="KW-0503">Monooxygenase</keyword>
<accession>A0AA91EXG6</accession>
<evidence type="ECO:0000256" key="2">
    <source>
        <dbReference type="ARBA" id="ARBA00023002"/>
    </source>
</evidence>
<sequence>MPDNATSTPTGQLRAPLPLEMRRVLGHFCTGVAVITAHDGRRPLGFTCQSVTSVSLDPPYISFCPANTSSSWPRIRDVGTLCVNVLSDYQQDVCAQFAARGSDKFAGVSWLPGANGAPALQGTLASIEADVEFEHAAGDHTIVVARVTALHAHEERSPLLFYRGGYGGFDGACHV</sequence>
<proteinExistence type="inferred from homology"/>
<evidence type="ECO:0000259" key="3">
    <source>
        <dbReference type="SMART" id="SM00903"/>
    </source>
</evidence>
<dbReference type="EMBL" id="LZME01000160">
    <property type="protein sequence ID" value="OBK80325.1"/>
    <property type="molecule type" value="Genomic_DNA"/>
</dbReference>
<gene>
    <name evidence="4" type="ORF">A5649_13030</name>
</gene>
<evidence type="ECO:0000313" key="5">
    <source>
        <dbReference type="Proteomes" id="UP000093712"/>
    </source>
</evidence>
<dbReference type="AlphaFoldDB" id="A0AA91EXG6"/>
<evidence type="ECO:0000313" key="4">
    <source>
        <dbReference type="EMBL" id="OBK80325.1"/>
    </source>
</evidence>
<keyword evidence="2" id="KW-0560">Oxidoreductase</keyword>
<protein>
    <submittedName>
        <fullName evidence="4">Monooxygenase</fullName>
    </submittedName>
</protein>
<dbReference type="Gene3D" id="2.30.110.10">
    <property type="entry name" value="Electron Transport, Fmn-binding Protein, Chain A"/>
    <property type="match status" value="1"/>
</dbReference>
<evidence type="ECO:0000256" key="1">
    <source>
        <dbReference type="ARBA" id="ARBA00008898"/>
    </source>
</evidence>
<dbReference type="Pfam" id="PF01613">
    <property type="entry name" value="Flavin_Reduct"/>
    <property type="match status" value="1"/>
</dbReference>
<dbReference type="InterPro" id="IPR012349">
    <property type="entry name" value="Split_barrel_FMN-bd"/>
</dbReference>
<comment type="similarity">
    <text evidence="1">Belongs to the non-flavoprotein flavin reductase family.</text>
</comment>
<dbReference type="InterPro" id="IPR050268">
    <property type="entry name" value="NADH-dep_flavin_reductase"/>
</dbReference>
<dbReference type="Proteomes" id="UP000093712">
    <property type="component" value="Unassembled WGS sequence"/>
</dbReference>
<organism evidence="4 5">
    <name type="scientific">Mycolicibacter heraklionensis</name>
    <dbReference type="NCBI Taxonomy" id="512402"/>
    <lineage>
        <taxon>Bacteria</taxon>
        <taxon>Bacillati</taxon>
        <taxon>Actinomycetota</taxon>
        <taxon>Actinomycetes</taxon>
        <taxon>Mycobacteriales</taxon>
        <taxon>Mycobacteriaceae</taxon>
        <taxon>Mycolicibacter</taxon>
    </lineage>
</organism>
<dbReference type="InterPro" id="IPR002563">
    <property type="entry name" value="Flavin_Rdtase-like_dom"/>
</dbReference>
<dbReference type="SUPFAM" id="SSF50475">
    <property type="entry name" value="FMN-binding split barrel"/>
    <property type="match status" value="1"/>
</dbReference>
<name>A0AA91EXG6_9MYCO</name>
<dbReference type="SMART" id="SM00903">
    <property type="entry name" value="Flavin_Reduct"/>
    <property type="match status" value="1"/>
</dbReference>
<dbReference type="GO" id="GO:0010181">
    <property type="term" value="F:FMN binding"/>
    <property type="evidence" value="ECO:0007669"/>
    <property type="project" value="InterPro"/>
</dbReference>
<reference evidence="4 5" key="1">
    <citation type="submission" date="2016-06" db="EMBL/GenBank/DDBJ databases">
        <authorList>
            <person name="Sutton G."/>
            <person name="Brinkac L."/>
            <person name="Sanka R."/>
            <person name="Adams M."/>
            <person name="Lau E."/>
            <person name="Garcia-Basteiro A."/>
            <person name="Lopez-Varela E."/>
            <person name="Palencia S."/>
        </authorList>
    </citation>
    <scope>NUCLEOTIDE SEQUENCE [LARGE SCALE GENOMIC DNA]</scope>
    <source>
        <strain evidence="4 5">1211594.5</strain>
    </source>
</reference>
<dbReference type="PANTHER" id="PTHR30466">
    <property type="entry name" value="FLAVIN REDUCTASE"/>
    <property type="match status" value="1"/>
</dbReference>
<dbReference type="RefSeq" id="WP_065042428.1">
    <property type="nucleotide sequence ID" value="NZ_LZME01000160.1"/>
</dbReference>
<dbReference type="GO" id="GO:0004497">
    <property type="term" value="F:monooxygenase activity"/>
    <property type="evidence" value="ECO:0007669"/>
    <property type="project" value="UniProtKB-KW"/>
</dbReference>